<feature type="region of interest" description="Disordered" evidence="1">
    <location>
        <begin position="160"/>
        <end position="188"/>
    </location>
</feature>
<keyword evidence="4" id="KW-1185">Reference proteome</keyword>
<dbReference type="EMBL" id="CM029043">
    <property type="protein sequence ID" value="KAG2610872.1"/>
    <property type="molecule type" value="Genomic_DNA"/>
</dbReference>
<dbReference type="AlphaFoldDB" id="A0A8T0TGB9"/>
<feature type="region of interest" description="Disordered" evidence="1">
    <location>
        <begin position="63"/>
        <end position="99"/>
    </location>
</feature>
<keyword evidence="2" id="KW-0812">Transmembrane</keyword>
<feature type="compositionally biased region" description="Basic and acidic residues" evidence="1">
    <location>
        <begin position="80"/>
        <end position="91"/>
    </location>
</feature>
<keyword evidence="2" id="KW-0472">Membrane</keyword>
<organism evidence="3 4">
    <name type="scientific">Panicum virgatum</name>
    <name type="common">Blackwell switchgrass</name>
    <dbReference type="NCBI Taxonomy" id="38727"/>
    <lineage>
        <taxon>Eukaryota</taxon>
        <taxon>Viridiplantae</taxon>
        <taxon>Streptophyta</taxon>
        <taxon>Embryophyta</taxon>
        <taxon>Tracheophyta</taxon>
        <taxon>Spermatophyta</taxon>
        <taxon>Magnoliopsida</taxon>
        <taxon>Liliopsida</taxon>
        <taxon>Poales</taxon>
        <taxon>Poaceae</taxon>
        <taxon>PACMAD clade</taxon>
        <taxon>Panicoideae</taxon>
        <taxon>Panicodae</taxon>
        <taxon>Paniceae</taxon>
        <taxon>Panicinae</taxon>
        <taxon>Panicum</taxon>
        <taxon>Panicum sect. Hiantes</taxon>
    </lineage>
</organism>
<evidence type="ECO:0000256" key="2">
    <source>
        <dbReference type="SAM" id="Phobius"/>
    </source>
</evidence>
<accession>A0A8T0TGB9</accession>
<keyword evidence="2" id="KW-1133">Transmembrane helix</keyword>
<evidence type="ECO:0000313" key="4">
    <source>
        <dbReference type="Proteomes" id="UP000823388"/>
    </source>
</evidence>
<gene>
    <name evidence="3" type="ORF">PVAP13_4KG220800</name>
</gene>
<dbReference type="PANTHER" id="PTHR33429">
    <property type="entry name" value="OS02G0708000 PROTEIN-RELATED"/>
    <property type="match status" value="1"/>
</dbReference>
<comment type="caution">
    <text evidence="3">The sequence shown here is derived from an EMBL/GenBank/DDBJ whole genome shotgun (WGS) entry which is preliminary data.</text>
</comment>
<evidence type="ECO:0000313" key="3">
    <source>
        <dbReference type="EMBL" id="KAG2610872.1"/>
    </source>
</evidence>
<feature type="transmembrane region" description="Helical" evidence="2">
    <location>
        <begin position="36"/>
        <end position="59"/>
    </location>
</feature>
<dbReference type="Proteomes" id="UP000823388">
    <property type="component" value="Chromosome 4K"/>
</dbReference>
<sequence length="188" mass="19031">MASLNRPMPYSYSHYPSSGSVQHAGRSVPDDGPGSFGPVLVVMAVISFLAVAACVAGRLCGRASPTPSRGNSSGPQSAEADDKGAAKHLEVMRPLPSSRATVHDVDDAFEIRLVPHKPGAGSEASGGGGGIRLQALPMPPRQYPAAAAAAVGALGVRDPASAKNGAAGQAHPLYGRGASSFALAQQRR</sequence>
<protein>
    <submittedName>
        <fullName evidence="3">Uncharacterized protein</fullName>
    </submittedName>
</protein>
<dbReference type="PANTHER" id="PTHR33429:SF42">
    <property type="entry name" value="OS06G0481900 PROTEIN"/>
    <property type="match status" value="1"/>
</dbReference>
<feature type="compositionally biased region" description="Polar residues" evidence="1">
    <location>
        <begin position="65"/>
        <end position="76"/>
    </location>
</feature>
<name>A0A8T0TGB9_PANVG</name>
<evidence type="ECO:0000256" key="1">
    <source>
        <dbReference type="SAM" id="MobiDB-lite"/>
    </source>
</evidence>
<reference evidence="3" key="1">
    <citation type="submission" date="2020-05" db="EMBL/GenBank/DDBJ databases">
        <title>WGS assembly of Panicum virgatum.</title>
        <authorList>
            <person name="Lovell J.T."/>
            <person name="Jenkins J."/>
            <person name="Shu S."/>
            <person name="Juenger T.E."/>
            <person name="Schmutz J."/>
        </authorList>
    </citation>
    <scope>NUCLEOTIDE SEQUENCE</scope>
    <source>
        <strain evidence="3">AP13</strain>
    </source>
</reference>
<proteinExistence type="predicted"/>